<keyword evidence="1" id="KW-0472">Membrane</keyword>
<proteinExistence type="predicted"/>
<protein>
    <submittedName>
        <fullName evidence="2">Uncharacterized protein</fullName>
    </submittedName>
</protein>
<keyword evidence="3" id="KW-1185">Reference proteome</keyword>
<dbReference type="AlphaFoldDB" id="A0A1G9DC37"/>
<dbReference type="Proteomes" id="UP000199328">
    <property type="component" value="Unassembled WGS sequence"/>
</dbReference>
<gene>
    <name evidence="2" type="ORF">SAMN05216257_103432</name>
</gene>
<keyword evidence="1" id="KW-1133">Transmembrane helix</keyword>
<keyword evidence="1" id="KW-0812">Transmembrane</keyword>
<dbReference type="EMBL" id="FNFV01000003">
    <property type="protein sequence ID" value="SDK61429.1"/>
    <property type="molecule type" value="Genomic_DNA"/>
</dbReference>
<evidence type="ECO:0000256" key="1">
    <source>
        <dbReference type="SAM" id="Phobius"/>
    </source>
</evidence>
<accession>A0A1G9DC37</accession>
<reference evidence="3" key="1">
    <citation type="submission" date="2016-10" db="EMBL/GenBank/DDBJ databases">
        <authorList>
            <person name="Varghese N."/>
            <person name="Submissions S."/>
        </authorList>
    </citation>
    <scope>NUCLEOTIDE SEQUENCE [LARGE SCALE GENOMIC DNA]</scope>
    <source>
        <strain evidence="3">CGMCC 1.10789</strain>
    </source>
</reference>
<dbReference type="RefSeq" id="WP_170068358.1">
    <property type="nucleotide sequence ID" value="NZ_FNFV01000003.1"/>
</dbReference>
<feature type="transmembrane region" description="Helical" evidence="1">
    <location>
        <begin position="28"/>
        <end position="48"/>
    </location>
</feature>
<evidence type="ECO:0000313" key="2">
    <source>
        <dbReference type="EMBL" id="SDK61429.1"/>
    </source>
</evidence>
<evidence type="ECO:0000313" key="3">
    <source>
        <dbReference type="Proteomes" id="UP000199328"/>
    </source>
</evidence>
<sequence>MAETPQKAPAGEAREKVPMMQQVLDNPFLLLFLGVTVPAVLYLIWGIMEVASVPVGQ</sequence>
<name>A0A1G9DC37_9RHOB</name>
<organism evidence="2 3">
    <name type="scientific">Meinhardsimonia xiamenensis</name>
    <dbReference type="NCBI Taxonomy" id="990712"/>
    <lineage>
        <taxon>Bacteria</taxon>
        <taxon>Pseudomonadati</taxon>
        <taxon>Pseudomonadota</taxon>
        <taxon>Alphaproteobacteria</taxon>
        <taxon>Rhodobacterales</taxon>
        <taxon>Paracoccaceae</taxon>
        <taxon>Meinhardsimonia</taxon>
    </lineage>
</organism>
<dbReference type="STRING" id="990712.SAMN05216257_103432"/>